<protein>
    <submittedName>
        <fullName evidence="1">Uncharacterized protein</fullName>
    </submittedName>
</protein>
<organism evidence="1 2">
    <name type="scientific">Penicillium salamii</name>
    <dbReference type="NCBI Taxonomy" id="1612424"/>
    <lineage>
        <taxon>Eukaryota</taxon>
        <taxon>Fungi</taxon>
        <taxon>Dikarya</taxon>
        <taxon>Ascomycota</taxon>
        <taxon>Pezizomycotina</taxon>
        <taxon>Eurotiomycetes</taxon>
        <taxon>Eurotiomycetidae</taxon>
        <taxon>Eurotiales</taxon>
        <taxon>Aspergillaceae</taxon>
        <taxon>Penicillium</taxon>
    </lineage>
</organism>
<dbReference type="OrthoDB" id="6256716at2759"/>
<evidence type="ECO:0000313" key="1">
    <source>
        <dbReference type="EMBL" id="CAG8425262.1"/>
    </source>
</evidence>
<sequence>MTQLRRKRVLWKQQMLSSLEASYAKLRDYYKETDKMRGHIYAVCTMLSPDSRFQFFLSDDWADAKELRDQYRVAFRDALSPIQERLTNA</sequence>
<dbReference type="AlphaFoldDB" id="A0A9W4JW17"/>
<gene>
    <name evidence="1" type="ORF">PSALAMII_LOCUS10177</name>
</gene>
<accession>A0A9W4JW17</accession>
<name>A0A9W4JW17_9EURO</name>
<reference evidence="1" key="1">
    <citation type="submission" date="2021-07" db="EMBL/GenBank/DDBJ databases">
        <authorList>
            <person name="Branca A.L. A."/>
        </authorList>
    </citation>
    <scope>NUCLEOTIDE SEQUENCE</scope>
</reference>
<dbReference type="EMBL" id="CAJVPD010000291">
    <property type="protein sequence ID" value="CAG8425262.1"/>
    <property type="molecule type" value="Genomic_DNA"/>
</dbReference>
<evidence type="ECO:0000313" key="2">
    <source>
        <dbReference type="Proteomes" id="UP001152592"/>
    </source>
</evidence>
<dbReference type="Proteomes" id="UP001152592">
    <property type="component" value="Unassembled WGS sequence"/>
</dbReference>
<comment type="caution">
    <text evidence="1">The sequence shown here is derived from an EMBL/GenBank/DDBJ whole genome shotgun (WGS) entry which is preliminary data.</text>
</comment>
<proteinExistence type="predicted"/>